<evidence type="ECO:0000256" key="9">
    <source>
        <dbReference type="RuleBase" id="RU003942"/>
    </source>
</evidence>
<feature type="transmembrane region" description="Helical" evidence="10">
    <location>
        <begin position="5"/>
        <end position="25"/>
    </location>
</feature>
<dbReference type="InterPro" id="IPR045324">
    <property type="entry name" value="Small_multidrug_res"/>
</dbReference>
<dbReference type="PANTHER" id="PTHR30561">
    <property type="entry name" value="SMR FAMILY PROTON-DEPENDENT DRUG EFFLUX TRANSPORTER SUGE"/>
    <property type="match status" value="1"/>
</dbReference>
<dbReference type="SUPFAM" id="SSF103481">
    <property type="entry name" value="Multidrug resistance efflux transporter EmrE"/>
    <property type="match status" value="1"/>
</dbReference>
<comment type="caution">
    <text evidence="11">The sequence shown here is derived from an EMBL/GenBank/DDBJ whole genome shotgun (WGS) entry which is preliminary data.</text>
</comment>
<evidence type="ECO:0000256" key="4">
    <source>
        <dbReference type="ARBA" id="ARBA00022692"/>
    </source>
</evidence>
<keyword evidence="5 10" id="KW-1133">Transmembrane helix</keyword>
<evidence type="ECO:0000256" key="6">
    <source>
        <dbReference type="ARBA" id="ARBA00023136"/>
    </source>
</evidence>
<name>A0ABY0IUE8_9RHOO</name>
<evidence type="ECO:0000256" key="3">
    <source>
        <dbReference type="ARBA" id="ARBA00022475"/>
    </source>
</evidence>
<comment type="subcellular location">
    <subcellularLocation>
        <location evidence="1 9">Cell membrane</location>
        <topology evidence="1 9">Multi-pass membrane protein</topology>
    </subcellularLocation>
</comment>
<evidence type="ECO:0000256" key="1">
    <source>
        <dbReference type="ARBA" id="ARBA00004651"/>
    </source>
</evidence>
<sequence length="107" mass="10911">MVGYWLILAVAVVTEILWALSLKYIQQHPGPWPVAASLGLTLVNMALLSLAMRGIPAGVAYAVWTGLGAVGVAICGALFFGDQLNGGQMGAMAVVIAGVVGMKLATG</sequence>
<dbReference type="RefSeq" id="WP_014235158.1">
    <property type="nucleotide sequence ID" value="NZ_SHKM01000001.1"/>
</dbReference>
<dbReference type="EMBL" id="SHKM01000001">
    <property type="protein sequence ID" value="RZT90761.1"/>
    <property type="molecule type" value="Genomic_DNA"/>
</dbReference>
<gene>
    <name evidence="11" type="ORF">EV678_1582</name>
</gene>
<evidence type="ECO:0000313" key="12">
    <source>
        <dbReference type="Proteomes" id="UP000292136"/>
    </source>
</evidence>
<evidence type="ECO:0000256" key="7">
    <source>
        <dbReference type="ARBA" id="ARBA00038151"/>
    </source>
</evidence>
<dbReference type="Gene3D" id="1.10.3730.20">
    <property type="match status" value="1"/>
</dbReference>
<protein>
    <recommendedName>
        <fullName evidence="8">Guanidinium exporter</fullName>
    </recommendedName>
</protein>
<dbReference type="InterPro" id="IPR000390">
    <property type="entry name" value="Small_drug/metabolite_transptr"/>
</dbReference>
<evidence type="ECO:0000256" key="5">
    <source>
        <dbReference type="ARBA" id="ARBA00022989"/>
    </source>
</evidence>
<evidence type="ECO:0000256" key="2">
    <source>
        <dbReference type="ARBA" id="ARBA00022448"/>
    </source>
</evidence>
<feature type="transmembrane region" description="Helical" evidence="10">
    <location>
        <begin position="86"/>
        <end position="105"/>
    </location>
</feature>
<feature type="transmembrane region" description="Helical" evidence="10">
    <location>
        <begin position="31"/>
        <end position="52"/>
    </location>
</feature>
<keyword evidence="3" id="KW-1003">Cell membrane</keyword>
<feature type="transmembrane region" description="Helical" evidence="10">
    <location>
        <begin position="59"/>
        <end position="80"/>
    </location>
</feature>
<dbReference type="PANTHER" id="PTHR30561:SF0">
    <property type="entry name" value="GUANIDINIUM EXPORTER"/>
    <property type="match status" value="1"/>
</dbReference>
<dbReference type="Proteomes" id="UP000292136">
    <property type="component" value="Unassembled WGS sequence"/>
</dbReference>
<keyword evidence="12" id="KW-1185">Reference proteome</keyword>
<reference evidence="11 12" key="1">
    <citation type="submission" date="2019-02" db="EMBL/GenBank/DDBJ databases">
        <title>Genomic Encyclopedia of Type Strains, Phase IV (KMG-IV): sequencing the most valuable type-strain genomes for metagenomic binning, comparative biology and taxonomic classification.</title>
        <authorList>
            <person name="Goeker M."/>
        </authorList>
    </citation>
    <scope>NUCLEOTIDE SEQUENCE [LARGE SCALE GENOMIC DNA]</scope>
    <source>
        <strain evidence="11 12">DSM 21223</strain>
    </source>
</reference>
<evidence type="ECO:0000256" key="8">
    <source>
        <dbReference type="ARBA" id="ARBA00039168"/>
    </source>
</evidence>
<dbReference type="Pfam" id="PF00893">
    <property type="entry name" value="Multi_Drug_Res"/>
    <property type="match status" value="1"/>
</dbReference>
<comment type="similarity">
    <text evidence="7">Belongs to the drug/metabolite transporter (DMT) superfamily. Small multidrug resistance (SMR) (TC 2.A.7.1) family. Gdx/SugE subfamily.</text>
</comment>
<keyword evidence="2" id="KW-0813">Transport</keyword>
<accession>A0ABY0IUE8</accession>
<evidence type="ECO:0000313" key="11">
    <source>
        <dbReference type="EMBL" id="RZT90761.1"/>
    </source>
</evidence>
<keyword evidence="6 10" id="KW-0472">Membrane</keyword>
<keyword evidence="4 9" id="KW-0812">Transmembrane</keyword>
<proteinExistence type="inferred from homology"/>
<evidence type="ECO:0000256" key="10">
    <source>
        <dbReference type="SAM" id="Phobius"/>
    </source>
</evidence>
<organism evidence="11 12">
    <name type="scientific">Azospira oryzae</name>
    <dbReference type="NCBI Taxonomy" id="146939"/>
    <lineage>
        <taxon>Bacteria</taxon>
        <taxon>Pseudomonadati</taxon>
        <taxon>Pseudomonadota</taxon>
        <taxon>Betaproteobacteria</taxon>
        <taxon>Rhodocyclales</taxon>
        <taxon>Rhodocyclaceae</taxon>
        <taxon>Azospira</taxon>
    </lineage>
</organism>
<dbReference type="InterPro" id="IPR037185">
    <property type="entry name" value="EmrE-like"/>
</dbReference>